<evidence type="ECO:0000313" key="13">
    <source>
        <dbReference type="Proteomes" id="UP000469346"/>
    </source>
</evidence>
<accession>A0A6N9TQC7</accession>
<dbReference type="Gene3D" id="3.30.1330.10">
    <property type="entry name" value="PurM-like, N-terminal domain"/>
    <property type="match status" value="2"/>
</dbReference>
<comment type="caution">
    <text evidence="8">Lacks conserved residue(s) required for the propagation of feature annotation.</text>
</comment>
<keyword evidence="4 8" id="KW-0547">Nucleotide-binding</keyword>
<dbReference type="Gene3D" id="3.90.650.10">
    <property type="entry name" value="PurM-like C-terminal domain"/>
    <property type="match status" value="2"/>
</dbReference>
<evidence type="ECO:0000313" key="12">
    <source>
        <dbReference type="EMBL" id="NDY43465.1"/>
    </source>
</evidence>
<evidence type="ECO:0000256" key="5">
    <source>
        <dbReference type="ARBA" id="ARBA00022755"/>
    </source>
</evidence>
<feature type="active site" description="Proton acceptor" evidence="8">
    <location>
        <position position="329"/>
    </location>
</feature>
<dbReference type="InterPro" id="IPR016188">
    <property type="entry name" value="PurM-like_N"/>
</dbReference>
<dbReference type="InterPro" id="IPR041609">
    <property type="entry name" value="PurL_linker"/>
</dbReference>
<feature type="binding site" evidence="8">
    <location>
        <position position="793"/>
    </location>
    <ligand>
        <name>substrate</name>
    </ligand>
</feature>
<dbReference type="GO" id="GO:0004642">
    <property type="term" value="F:phosphoribosylformylglycinamidine synthase activity"/>
    <property type="evidence" value="ECO:0007669"/>
    <property type="project" value="UniProtKB-UniRule"/>
</dbReference>
<feature type="binding site" evidence="8">
    <location>
        <position position="351"/>
    </location>
    <ligand>
        <name>Mg(2+)</name>
        <dbReference type="ChEBI" id="CHEBI:18420"/>
        <label>2</label>
    </ligand>
</feature>
<feature type="binding site" evidence="8">
    <location>
        <position position="327"/>
    </location>
    <ligand>
        <name>Mg(2+)</name>
        <dbReference type="ChEBI" id="CHEBI:18420"/>
        <label>1</label>
    </ligand>
</feature>
<keyword evidence="13" id="KW-1185">Reference proteome</keyword>
<feature type="domain" description="Phosphoribosylformylglycinamidine synthase linker" evidence="11">
    <location>
        <begin position="202"/>
        <end position="260"/>
    </location>
</feature>
<evidence type="ECO:0000256" key="3">
    <source>
        <dbReference type="ARBA" id="ARBA00022723"/>
    </source>
</evidence>
<dbReference type="InterPro" id="IPR010074">
    <property type="entry name" value="PRibForGlyAmidine_synth_PurL"/>
</dbReference>
<dbReference type="EC" id="6.3.5.3" evidence="8"/>
<dbReference type="Pfam" id="PF02769">
    <property type="entry name" value="AIRS_C"/>
    <property type="match status" value="2"/>
</dbReference>
<comment type="function">
    <text evidence="8">Part of the phosphoribosylformylglycinamidine synthase complex involved in the purines biosynthetic pathway. Catalyzes the ATP-dependent conversion of formylglycinamide ribonucleotide (FGAR) and glutamine to yield formylglycinamidine ribonucleotide (FGAM) and glutamate. The FGAM synthase complex is composed of three subunits. PurQ produces an ammonia molecule by converting glutamine to glutamate. PurL transfers the ammonia molecule to FGAR to form FGAM in an ATP-dependent manner. PurS interacts with PurQ and PurL and is thought to assist in the transfer of the ammonia molecule from PurQ to PurL.</text>
</comment>
<dbReference type="InterPro" id="IPR036604">
    <property type="entry name" value="PurS-like_sf"/>
</dbReference>
<reference evidence="12 13" key="1">
    <citation type="submission" date="2020-02" db="EMBL/GenBank/DDBJ databases">
        <title>Comparative genomics of sulfur disproportionating microorganisms.</title>
        <authorList>
            <person name="Ward L.M."/>
            <person name="Bertran E."/>
            <person name="Johnston D.T."/>
        </authorList>
    </citation>
    <scope>NUCLEOTIDE SEQUENCE [LARGE SCALE GENOMIC DNA]</scope>
    <source>
        <strain evidence="12 13">DSM 100025</strain>
    </source>
</reference>
<evidence type="ECO:0000259" key="10">
    <source>
        <dbReference type="Pfam" id="PF02769"/>
    </source>
</evidence>
<dbReference type="SUPFAM" id="SSF55326">
    <property type="entry name" value="PurM N-terminal domain-like"/>
    <property type="match status" value="2"/>
</dbReference>
<dbReference type="PANTHER" id="PTHR43555:SF1">
    <property type="entry name" value="PHOSPHORIBOSYLFORMYLGLYCINAMIDINE SYNTHASE SUBUNIT PURL"/>
    <property type="match status" value="1"/>
</dbReference>
<feature type="binding site" evidence="8">
    <location>
        <position position="350"/>
    </location>
    <ligand>
        <name>substrate</name>
    </ligand>
</feature>
<comment type="catalytic activity">
    <reaction evidence="8">
        <text>N(2)-formyl-N(1)-(5-phospho-beta-D-ribosyl)glycinamide + L-glutamine + ATP + H2O = 2-formamido-N(1)-(5-O-phospho-beta-D-ribosyl)acetamidine + L-glutamate + ADP + phosphate + H(+)</text>
        <dbReference type="Rhea" id="RHEA:17129"/>
        <dbReference type="ChEBI" id="CHEBI:15377"/>
        <dbReference type="ChEBI" id="CHEBI:15378"/>
        <dbReference type="ChEBI" id="CHEBI:29985"/>
        <dbReference type="ChEBI" id="CHEBI:30616"/>
        <dbReference type="ChEBI" id="CHEBI:43474"/>
        <dbReference type="ChEBI" id="CHEBI:58359"/>
        <dbReference type="ChEBI" id="CHEBI:147286"/>
        <dbReference type="ChEBI" id="CHEBI:147287"/>
        <dbReference type="ChEBI" id="CHEBI:456216"/>
        <dbReference type="EC" id="6.3.5.3"/>
    </reaction>
</comment>
<comment type="pathway">
    <text evidence="8">Purine metabolism; IMP biosynthesis via de novo pathway; 5-amino-1-(5-phospho-D-ribosyl)imidazole from N(2)-formyl-N(1)-(5-phospho-D-ribosyl)glycinamide: step 1/2.</text>
</comment>
<evidence type="ECO:0000259" key="11">
    <source>
        <dbReference type="Pfam" id="PF18072"/>
    </source>
</evidence>
<protein>
    <recommendedName>
        <fullName evidence="8">Phosphoribosylformylglycinamidine synthase subunit PurL</fullName>
        <shortName evidence="8">FGAM synthase</shortName>
        <ecNumber evidence="8">6.3.5.3</ecNumber>
    </recommendedName>
    <alternativeName>
        <fullName evidence="8">Formylglycinamide ribonucleotide amidotransferase subunit II</fullName>
        <shortName evidence="8">FGAR amidotransferase II</shortName>
        <shortName evidence="8">FGAR-AT II</shortName>
    </alternativeName>
    <alternativeName>
        <fullName evidence="8">Glutamine amidotransferase PurL</fullName>
    </alternativeName>
    <alternativeName>
        <fullName evidence="8">Phosphoribosylformylglycinamidine synthase subunit II</fullName>
    </alternativeName>
</protein>
<dbReference type="Gene3D" id="3.30.1280.10">
    <property type="entry name" value="Phosphoribosylformylglycinamidine synthase subunit PurS"/>
    <property type="match status" value="1"/>
</dbReference>
<dbReference type="Proteomes" id="UP000469346">
    <property type="component" value="Unassembled WGS sequence"/>
</dbReference>
<comment type="subunit">
    <text evidence="8">Monomer. Part of the FGAM synthase complex composed of 1 PurL, 1 PurQ and 2 PurS subunits.</text>
</comment>
<dbReference type="GO" id="GO:0000287">
    <property type="term" value="F:magnesium ion binding"/>
    <property type="evidence" value="ECO:0007669"/>
    <property type="project" value="UniProtKB-UniRule"/>
</dbReference>
<comment type="subcellular location">
    <subcellularLocation>
        <location evidence="8">Cytoplasm</location>
    </subcellularLocation>
</comment>
<evidence type="ECO:0000259" key="9">
    <source>
        <dbReference type="Pfam" id="PF00586"/>
    </source>
</evidence>
<keyword evidence="1 8" id="KW-0963">Cytoplasm</keyword>
<dbReference type="CDD" id="cd02203">
    <property type="entry name" value="PurL_repeat1"/>
    <property type="match status" value="1"/>
</dbReference>
<dbReference type="Pfam" id="PF18072">
    <property type="entry name" value="FGAR-AT_linker"/>
    <property type="match status" value="1"/>
</dbReference>
<dbReference type="Pfam" id="PF00586">
    <property type="entry name" value="AIRS"/>
    <property type="match status" value="2"/>
</dbReference>
<feature type="binding site" evidence="8">
    <location>
        <position position="790"/>
    </location>
    <ligand>
        <name>ATP</name>
        <dbReference type="ChEBI" id="CHEBI:30616"/>
    </ligand>
</feature>
<dbReference type="GO" id="GO:0005524">
    <property type="term" value="F:ATP binding"/>
    <property type="evidence" value="ECO:0007669"/>
    <property type="project" value="UniProtKB-UniRule"/>
</dbReference>
<dbReference type="EMBL" id="JAAGRR010000179">
    <property type="protein sequence ID" value="NDY43465.1"/>
    <property type="molecule type" value="Genomic_DNA"/>
</dbReference>
<feature type="binding site" evidence="8">
    <location>
        <position position="746"/>
    </location>
    <ligand>
        <name>ATP</name>
        <dbReference type="ChEBI" id="CHEBI:30616"/>
    </ligand>
</feature>
<dbReference type="SUPFAM" id="SSF56042">
    <property type="entry name" value="PurM C-terminal domain-like"/>
    <property type="match status" value="2"/>
</dbReference>
<comment type="caution">
    <text evidence="12">The sequence shown here is derived from an EMBL/GenBank/DDBJ whole genome shotgun (WGS) entry which is preliminary data.</text>
</comment>
<keyword evidence="2 8" id="KW-0436">Ligase</keyword>
<dbReference type="PANTHER" id="PTHR43555">
    <property type="entry name" value="PHOSPHORIBOSYLFORMYLGLYCINAMIDINE SYNTHASE SUBUNIT PURL"/>
    <property type="match status" value="1"/>
</dbReference>
<evidence type="ECO:0000256" key="8">
    <source>
        <dbReference type="HAMAP-Rule" id="MF_00420"/>
    </source>
</evidence>
<dbReference type="HAMAP" id="MF_00420">
    <property type="entry name" value="PurL_2"/>
    <property type="match status" value="1"/>
</dbReference>
<feature type="active site" evidence="8">
    <location>
        <position position="256"/>
    </location>
</feature>
<dbReference type="InterPro" id="IPR010918">
    <property type="entry name" value="PurM-like_C_dom"/>
</dbReference>
<feature type="binding site" evidence="8">
    <location>
        <position position="325"/>
    </location>
    <ligand>
        <name>ATP</name>
        <dbReference type="ChEBI" id="CHEBI:30616"/>
    </ligand>
</feature>
<dbReference type="GO" id="GO:0005737">
    <property type="term" value="C:cytoplasm"/>
    <property type="evidence" value="ECO:0007669"/>
    <property type="project" value="UniProtKB-SubCell"/>
</dbReference>
<feature type="domain" description="PurM-like N-terminal" evidence="9">
    <location>
        <begin position="687"/>
        <end position="794"/>
    </location>
</feature>
<organism evidence="12 13">
    <name type="scientific">Dissulfurirhabdus thermomarina</name>
    <dbReference type="NCBI Taxonomy" id="1765737"/>
    <lineage>
        <taxon>Bacteria</taxon>
        <taxon>Deltaproteobacteria</taxon>
        <taxon>Dissulfurirhabdaceae</taxon>
        <taxon>Dissulfurirhabdus</taxon>
    </lineage>
</organism>
<dbReference type="CDD" id="cd02204">
    <property type="entry name" value="PurL_repeat2"/>
    <property type="match status" value="1"/>
</dbReference>
<dbReference type="GO" id="GO:0006189">
    <property type="term" value="P:'de novo' IMP biosynthetic process"/>
    <property type="evidence" value="ECO:0007669"/>
    <property type="project" value="UniProtKB-UniRule"/>
</dbReference>
<evidence type="ECO:0000256" key="4">
    <source>
        <dbReference type="ARBA" id="ARBA00022741"/>
    </source>
</evidence>
<keyword evidence="7 8" id="KW-0460">Magnesium</keyword>
<evidence type="ECO:0000256" key="1">
    <source>
        <dbReference type="ARBA" id="ARBA00022490"/>
    </source>
</evidence>
<dbReference type="InterPro" id="IPR036676">
    <property type="entry name" value="PurM-like_C_sf"/>
</dbReference>
<evidence type="ECO:0000256" key="6">
    <source>
        <dbReference type="ARBA" id="ARBA00022840"/>
    </source>
</evidence>
<dbReference type="InterPro" id="IPR036921">
    <property type="entry name" value="PurM-like_N_sf"/>
</dbReference>
<feature type="binding site" evidence="8">
    <location>
        <position position="485"/>
    </location>
    <ligand>
        <name>substrate</name>
    </ligand>
</feature>
<name>A0A6N9TQC7_DISTH</name>
<comment type="similarity">
    <text evidence="8">Belongs to the FGAMS family.</text>
</comment>
<dbReference type="RefSeq" id="WP_163299698.1">
    <property type="nucleotide sequence ID" value="NZ_JAAGRR010000179.1"/>
</dbReference>
<evidence type="ECO:0000256" key="2">
    <source>
        <dbReference type="ARBA" id="ARBA00022598"/>
    </source>
</evidence>
<gene>
    <name evidence="8" type="primary">purL</name>
    <name evidence="12" type="ORF">G3N55_11505</name>
</gene>
<feature type="domain" description="PurM-like C-terminal" evidence="10">
    <location>
        <begin position="448"/>
        <end position="594"/>
    </location>
</feature>
<keyword evidence="3 8" id="KW-0479">Metal-binding</keyword>
<keyword evidence="6 8" id="KW-0067">ATP-binding</keyword>
<dbReference type="SUPFAM" id="SSF109736">
    <property type="entry name" value="FGAM synthase PurL, linker domain"/>
    <property type="match status" value="1"/>
</dbReference>
<proteinExistence type="inferred from homology"/>
<feature type="domain" description="PurM-like N-terminal" evidence="9">
    <location>
        <begin position="309"/>
        <end position="432"/>
    </location>
</feature>
<dbReference type="AlphaFoldDB" id="A0A6N9TQC7"/>
<keyword evidence="5 8" id="KW-0658">Purine biosynthesis</keyword>
<feature type="domain" description="PurM-like C-terminal" evidence="10">
    <location>
        <begin position="832"/>
        <end position="975"/>
    </location>
</feature>
<sequence>MPHRIEVMLKAHLRDALGEKTARRAREDLGLAVEAVRTVQVYLVDAAMGEKVAVAAAAGPFSDPVTQLYGVNRPLAQELPFPWEWLVEVGFRPGVTDNEGRTAREALELLLGRRLGPEEGVYTARQYCLHGKLSRQDVERLAQGLLANDLIQRTTVVSAAELAELWAARPNPLYQVPRVSGRTEVRVEEVDLGALSDEALVRLSRDRVLVLNLQEMQAIRDYFRRPDVLARRREVGLSGAATDVELEVLGQTWSEHCKHKIFNARITYRDEDGREEIVDGLFDTYIRRGTQEIRDRLGGDDWCLSVFKDNAGVIRLNDRYGVAFKVETHNSPSALDPYGGALTGIVGVNRDPFGTGMGARLVFNTDVFCFGPPDYRGELPKGLLHPKRIFEGVREGVEHGGNQSGIPTVNGSILFDERYLGKPLVFCGTGGVIPLEVCGRPGHEKRARPGDHIVMCGGRIGKDGIHGATFSSEELHEGSPATAVQIGDPITQKKMTDFLLRARDLCLYNSITDNGAGGLSSSVGEMAEETGGFELHLDRAPLKYPGLQPWEILLSEAQERMTVAVPPDRLEAFMALAAKMGVEATDLGVFTDSGVFHCLYEGRTVAYLDMDFVHHGVPRLELRAEWRPPRHEEPEIPEPADLGAELRAILGRWNVCSKEYVVRQYDHEVQGGSVVKPLAGAAHDGPSDAAVLRPDLDSFEGLVVAHGICPRYSDIDTYHMAACAVDEAVRNAVAVGGGLDLMAGLDNFCWCDPVQSEKTPDGHYKLAQLVRANRALYDVCTAYGVPCISGKDSMKNDAVIGGVKISIPPTLLFSVVARMADVRRAVTLDAKRPGDLVYVVGVTYPETGASEYAARHGFVGNAVPRVRTESARARYLALSEAIRRGLVASCHDCSDGGLGVALAETAFSGGLGMTVDLGAVPAEGVDRLDVLLFSESQSRFVVTVAPGARAEFEALAAEAGAALVGEVTEAPELRLDAGGRAVLREGIPELKAAWQRPMAW</sequence>
<dbReference type="UniPathway" id="UPA00074">
    <property type="reaction ID" value="UER00128"/>
</dbReference>
<feature type="binding site" evidence="8">
    <location>
        <position position="513"/>
    </location>
    <ligand>
        <name>Mg(2+)</name>
        <dbReference type="ChEBI" id="CHEBI:18420"/>
        <label>2</label>
    </ligand>
</feature>
<evidence type="ECO:0000256" key="7">
    <source>
        <dbReference type="ARBA" id="ARBA00022842"/>
    </source>
</evidence>